<dbReference type="Pfam" id="PF11575">
    <property type="entry name" value="FhuF_C"/>
    <property type="match status" value="1"/>
</dbReference>
<dbReference type="GO" id="GO:0051537">
    <property type="term" value="F:2 iron, 2 sulfur cluster binding"/>
    <property type="evidence" value="ECO:0007669"/>
    <property type="project" value="InterPro"/>
</dbReference>
<keyword evidence="3" id="KW-1185">Reference proteome</keyword>
<dbReference type="Proteomes" id="UP000550501">
    <property type="component" value="Unassembled WGS sequence"/>
</dbReference>
<evidence type="ECO:0000313" key="3">
    <source>
        <dbReference type="Proteomes" id="UP000550501"/>
    </source>
</evidence>
<dbReference type="RefSeq" id="WP_183467186.1">
    <property type="nucleotide sequence ID" value="NZ_JACHVU010000002.1"/>
</dbReference>
<organism evidence="2 3">
    <name type="scientific">Mycolicibacterium iranicum</name>
    <name type="common">Mycobacterium iranicum</name>
    <dbReference type="NCBI Taxonomy" id="912594"/>
    <lineage>
        <taxon>Bacteria</taxon>
        <taxon>Bacillati</taxon>
        <taxon>Actinomycetota</taxon>
        <taxon>Actinomycetes</taxon>
        <taxon>Mycobacteriales</taxon>
        <taxon>Mycobacteriaceae</taxon>
        <taxon>Mycolicibacterium</taxon>
    </lineage>
</organism>
<dbReference type="InterPro" id="IPR024726">
    <property type="entry name" value="FhuF_C"/>
</dbReference>
<feature type="domain" description="Ferric siderophore reductase C-terminal" evidence="1">
    <location>
        <begin position="210"/>
        <end position="230"/>
    </location>
</feature>
<gene>
    <name evidence="2" type="ORF">FHR72_001409</name>
</gene>
<evidence type="ECO:0000313" key="2">
    <source>
        <dbReference type="EMBL" id="MBB2989946.1"/>
    </source>
</evidence>
<comment type="caution">
    <text evidence="2">The sequence shown here is derived from an EMBL/GenBank/DDBJ whole genome shotgun (WGS) entry which is preliminary data.</text>
</comment>
<proteinExistence type="predicted"/>
<accession>A0A839Q6U7</accession>
<dbReference type="EMBL" id="JACHVU010000002">
    <property type="protein sequence ID" value="MBB2989946.1"/>
    <property type="molecule type" value="Genomic_DNA"/>
</dbReference>
<reference evidence="2 3" key="1">
    <citation type="submission" date="2020-08" db="EMBL/GenBank/DDBJ databases">
        <title>The Agave Microbiome: Exploring the role of microbial communities in plant adaptations to desert environments.</title>
        <authorList>
            <person name="Partida-Martinez L.P."/>
        </authorList>
    </citation>
    <scope>NUCLEOTIDE SEQUENCE [LARGE SCALE GENOMIC DNA]</scope>
    <source>
        <strain evidence="2 3">AT2.18</strain>
    </source>
</reference>
<evidence type="ECO:0000259" key="1">
    <source>
        <dbReference type="Pfam" id="PF11575"/>
    </source>
</evidence>
<sequence>MEGRPFPERVARLGEYFSPAEPVGCGWRPLTELLDDDALADVAEATRCAMAGYAGTAVADVPARVATSSLQLSIASRLLSPLVGCFATGAGVPLLTADVLRWRRVAHTVHFAVDAGDWADTLDSAVAAEAIDVSLLSTVLEPLIDKLHSATALSRTVMWGNVISAAHGAVTVMGLADTGLVPAGTDLVRSMALRPRLRGTATMSASGFRRRTCCLFYLAPNGGLCGDCVLHDAPGSH</sequence>
<protein>
    <recommendedName>
        <fullName evidence="1">Ferric siderophore reductase C-terminal domain-containing protein</fullName>
    </recommendedName>
</protein>
<dbReference type="AlphaFoldDB" id="A0A839Q6U7"/>
<name>A0A839Q6U7_MYCIR</name>